<comment type="function">
    <text evidence="4">Component of the A-type ATP synthase that produces ATP from ADP in the presence of a proton gradient across the membrane.</text>
</comment>
<dbReference type="KEGG" id="nmr:Nmar_1692"/>
<dbReference type="PhylomeDB" id="A9A2R1"/>
<proteinExistence type="inferred from homology"/>
<organism evidence="5 6">
    <name type="scientific">Nitrosopumilus maritimus (strain SCM1)</name>
    <dbReference type="NCBI Taxonomy" id="436308"/>
    <lineage>
        <taxon>Archaea</taxon>
        <taxon>Nitrososphaerota</taxon>
        <taxon>Nitrososphaeria</taxon>
        <taxon>Nitrosopumilales</taxon>
        <taxon>Nitrosopumilaceae</taxon>
        <taxon>Nitrosopumilus</taxon>
    </lineage>
</organism>
<dbReference type="Gene3D" id="1.20.5.620">
    <property type="entry name" value="F1F0 ATP synthase subunit B, membrane domain"/>
    <property type="match status" value="1"/>
</dbReference>
<evidence type="ECO:0000313" key="6">
    <source>
        <dbReference type="Proteomes" id="UP000000792"/>
    </source>
</evidence>
<comment type="subunit">
    <text evidence="4">Has multiple subunits with at least A(3), B(3), C, D, E, F, H, I and proteolipid K(x).</text>
</comment>
<dbReference type="Gene3D" id="3.30.2320.30">
    <property type="entry name" value="ATP synthase, E subunit, C-terminal"/>
    <property type="match status" value="1"/>
</dbReference>
<dbReference type="FunCoup" id="A9A2R1">
    <property type="interactions" value="82"/>
</dbReference>
<protein>
    <recommendedName>
        <fullName evidence="4">A-type ATP synthase subunit E</fullName>
    </recommendedName>
</protein>
<evidence type="ECO:0000256" key="4">
    <source>
        <dbReference type="HAMAP-Rule" id="MF_00311"/>
    </source>
</evidence>
<keyword evidence="4" id="KW-0066">ATP synthesis</keyword>
<dbReference type="InterPro" id="IPR002842">
    <property type="entry name" value="ATPase_V1_Esu"/>
</dbReference>
<dbReference type="HOGENOM" id="CLU_1335010_0_0_2"/>
<evidence type="ECO:0000313" key="5">
    <source>
        <dbReference type="EMBL" id="ABX13588.1"/>
    </source>
</evidence>
<evidence type="ECO:0000256" key="3">
    <source>
        <dbReference type="ARBA" id="ARBA00023065"/>
    </source>
</evidence>
<dbReference type="GO" id="GO:0005524">
    <property type="term" value="F:ATP binding"/>
    <property type="evidence" value="ECO:0007669"/>
    <property type="project" value="UniProtKB-UniRule"/>
</dbReference>
<reference evidence="5 6" key="1">
    <citation type="journal article" date="2010" name="Proc. Natl. Acad. Sci. U.S.A.">
        <title>Nitrosopumilus maritimus genome reveals unique mechanisms for nitrification and autotrophy in globally distributed marine crenarchaea.</title>
        <authorList>
            <person name="Walker C.B."/>
            <person name="de la Torre J.R."/>
            <person name="Klotz M.G."/>
            <person name="Urakawa H."/>
            <person name="Pinel N."/>
            <person name="Arp D.J."/>
            <person name="Brochier-Armanet C."/>
            <person name="Chain P.S."/>
            <person name="Chan P.P."/>
            <person name="Gollabgir A."/>
            <person name="Hemp J."/>
            <person name="Hugler M."/>
            <person name="Karr E.A."/>
            <person name="Konneke M."/>
            <person name="Shin M."/>
            <person name="Lawton T.J."/>
            <person name="Lowe T."/>
            <person name="Martens-Habbena W."/>
            <person name="Sayavedra-Soto L.A."/>
            <person name="Lang D."/>
            <person name="Sievert S.M."/>
            <person name="Rosenzweig A.C."/>
            <person name="Manning G."/>
            <person name="Stahl D.A."/>
        </authorList>
    </citation>
    <scope>NUCLEOTIDE SEQUENCE [LARGE SCALE GENOMIC DNA]</scope>
    <source>
        <strain evidence="5 6">SCM1</strain>
    </source>
</reference>
<dbReference type="eggNOG" id="arCOG00869">
    <property type="taxonomic scope" value="Archaea"/>
</dbReference>
<dbReference type="GO" id="GO:0046961">
    <property type="term" value="F:proton-transporting ATPase activity, rotational mechanism"/>
    <property type="evidence" value="ECO:0000318"/>
    <property type="project" value="GO_Central"/>
</dbReference>
<dbReference type="GO" id="GO:0042777">
    <property type="term" value="P:proton motive force-driven plasma membrane ATP synthesis"/>
    <property type="evidence" value="ECO:0007669"/>
    <property type="project" value="UniProtKB-UniRule"/>
</dbReference>
<dbReference type="PANTHER" id="PTHR45715">
    <property type="entry name" value="ATPASE H+-TRANSPORTING V1 SUBUNIT E1A-RELATED"/>
    <property type="match status" value="1"/>
</dbReference>
<dbReference type="InParanoid" id="A9A2R1"/>
<keyword evidence="6" id="KW-1185">Reference proteome</keyword>
<sequence length="198" mass="21517">MANSALETTISKILEQTEKSVISNVESALNESLKTLDDSVPKLEQEFDKIIADGKKEADKIEKQIMGSADIEARNKQLMALEDAVDKVFSKALEQIANADRSGDYSNLIKTMITEATQILGTSEITVTTNAKDKDVVQSTLSQFPGSELSSDTIDCLGGVVVKSKDGAMTFDNTIDARIERLKPLIRKEIASKFGVGE</sequence>
<evidence type="ECO:0000256" key="2">
    <source>
        <dbReference type="ARBA" id="ARBA00022448"/>
    </source>
</evidence>
<keyword evidence="4" id="KW-0472">Membrane</keyword>
<keyword evidence="4" id="KW-0375">Hydrogen ion transport</keyword>
<dbReference type="AlphaFoldDB" id="A9A2R1"/>
<dbReference type="Pfam" id="PF01991">
    <property type="entry name" value="vATP-synt_E"/>
    <property type="match status" value="1"/>
</dbReference>
<dbReference type="STRING" id="436308.Nmar_1692"/>
<dbReference type="RefSeq" id="WP_012216074.1">
    <property type="nucleotide sequence ID" value="NC_010085.1"/>
</dbReference>
<dbReference type="GeneID" id="5774502"/>
<keyword evidence="3 4" id="KW-0406">Ion transport</keyword>
<dbReference type="InterPro" id="IPR038495">
    <property type="entry name" value="ATPase_E_C"/>
</dbReference>
<dbReference type="Proteomes" id="UP000000792">
    <property type="component" value="Chromosome"/>
</dbReference>
<comment type="subcellular location">
    <subcellularLocation>
        <location evidence="4">Cell membrane</location>
        <topology evidence="4">Peripheral membrane protein</topology>
    </subcellularLocation>
</comment>
<dbReference type="HAMAP" id="MF_00311">
    <property type="entry name" value="ATP_synth_E_arch"/>
    <property type="match status" value="1"/>
</dbReference>
<dbReference type="GO" id="GO:0046933">
    <property type="term" value="F:proton-transporting ATP synthase activity, rotational mechanism"/>
    <property type="evidence" value="ECO:0007669"/>
    <property type="project" value="UniProtKB-UniRule"/>
</dbReference>
<dbReference type="GO" id="GO:0033178">
    <property type="term" value="C:proton-transporting two-sector ATPase complex, catalytic domain"/>
    <property type="evidence" value="ECO:0007669"/>
    <property type="project" value="InterPro"/>
</dbReference>
<dbReference type="SUPFAM" id="SSF160527">
    <property type="entry name" value="V-type ATPase subunit E-like"/>
    <property type="match status" value="1"/>
</dbReference>
<dbReference type="EMBL" id="CP000866">
    <property type="protein sequence ID" value="ABX13588.1"/>
    <property type="molecule type" value="Genomic_DNA"/>
</dbReference>
<dbReference type="GO" id="GO:0005886">
    <property type="term" value="C:plasma membrane"/>
    <property type="evidence" value="ECO:0007669"/>
    <property type="project" value="UniProtKB-SubCell"/>
</dbReference>
<accession>A9A2R1</accession>
<gene>
    <name evidence="4" type="primary">atpE</name>
    <name evidence="5" type="ordered locus">Nmar_1692</name>
</gene>
<dbReference type="EnsemblBacteria" id="ABX13588">
    <property type="protein sequence ID" value="ABX13588"/>
    <property type="gene ID" value="Nmar_1692"/>
</dbReference>
<keyword evidence="2 4" id="KW-0813">Transport</keyword>
<keyword evidence="4" id="KW-1003">Cell membrane</keyword>
<name>A9A2R1_NITMS</name>
<comment type="similarity">
    <text evidence="1 4">Belongs to the V-ATPase E subunit family.</text>
</comment>
<evidence type="ECO:0000256" key="1">
    <source>
        <dbReference type="ARBA" id="ARBA00005901"/>
    </source>
</evidence>